<proteinExistence type="predicted"/>
<organism evidence="1 2">
    <name type="scientific">Parasponia andersonii</name>
    <name type="common">Sponia andersonii</name>
    <dbReference type="NCBI Taxonomy" id="3476"/>
    <lineage>
        <taxon>Eukaryota</taxon>
        <taxon>Viridiplantae</taxon>
        <taxon>Streptophyta</taxon>
        <taxon>Embryophyta</taxon>
        <taxon>Tracheophyta</taxon>
        <taxon>Spermatophyta</taxon>
        <taxon>Magnoliopsida</taxon>
        <taxon>eudicotyledons</taxon>
        <taxon>Gunneridae</taxon>
        <taxon>Pentapetalae</taxon>
        <taxon>rosids</taxon>
        <taxon>fabids</taxon>
        <taxon>Rosales</taxon>
        <taxon>Cannabaceae</taxon>
        <taxon>Parasponia</taxon>
    </lineage>
</organism>
<gene>
    <name evidence="1" type="ORF">PanWU01x14_342890</name>
</gene>
<reference evidence="2" key="1">
    <citation type="submission" date="2016-06" db="EMBL/GenBank/DDBJ databases">
        <title>Parallel loss of symbiosis genes in relatives of nitrogen-fixing non-legume Parasponia.</title>
        <authorList>
            <person name="Van Velzen R."/>
            <person name="Holmer R."/>
            <person name="Bu F."/>
            <person name="Rutten L."/>
            <person name="Van Zeijl A."/>
            <person name="Liu W."/>
            <person name="Santuari L."/>
            <person name="Cao Q."/>
            <person name="Sharma T."/>
            <person name="Shen D."/>
            <person name="Roswanjaya Y."/>
            <person name="Wardhani T."/>
            <person name="Kalhor M.S."/>
            <person name="Jansen J."/>
            <person name="Van den Hoogen J."/>
            <person name="Gungor B."/>
            <person name="Hartog M."/>
            <person name="Hontelez J."/>
            <person name="Verver J."/>
            <person name="Yang W.-C."/>
            <person name="Schijlen E."/>
            <person name="Repin R."/>
            <person name="Schilthuizen M."/>
            <person name="Schranz E."/>
            <person name="Heidstra R."/>
            <person name="Miyata K."/>
            <person name="Fedorova E."/>
            <person name="Kohlen W."/>
            <person name="Bisseling T."/>
            <person name="Smit S."/>
            <person name="Geurts R."/>
        </authorList>
    </citation>
    <scope>NUCLEOTIDE SEQUENCE [LARGE SCALE GENOMIC DNA]</scope>
    <source>
        <strain evidence="2">cv. WU1-14</strain>
    </source>
</reference>
<dbReference type="AlphaFoldDB" id="A0A2P5ADL5"/>
<sequence>MTRSDGAALLRELGGVAMMRALQYSRLNERDDGLRQVVASREGGVAPQKSLDGVLLRERAAFLDIAERCWAVGKTGVARGLSRDCWAVVND</sequence>
<comment type="caution">
    <text evidence="1">The sequence shown here is derived from an EMBL/GenBank/DDBJ whole genome shotgun (WGS) entry which is preliminary data.</text>
</comment>
<dbReference type="Proteomes" id="UP000237105">
    <property type="component" value="Unassembled WGS sequence"/>
</dbReference>
<accession>A0A2P5ADL5</accession>
<name>A0A2P5ADL5_PARAD</name>
<evidence type="ECO:0000313" key="1">
    <source>
        <dbReference type="EMBL" id="PON34623.1"/>
    </source>
</evidence>
<evidence type="ECO:0000313" key="2">
    <source>
        <dbReference type="Proteomes" id="UP000237105"/>
    </source>
</evidence>
<protein>
    <submittedName>
        <fullName evidence="1">Uncharacterized protein</fullName>
    </submittedName>
</protein>
<dbReference type="EMBL" id="JXTB01000650">
    <property type="protein sequence ID" value="PON34623.1"/>
    <property type="molecule type" value="Genomic_DNA"/>
</dbReference>
<keyword evidence="2" id="KW-1185">Reference proteome</keyword>